<name>A0ABT6DIX3_9BACT</name>
<dbReference type="RefSeq" id="WP_277578283.1">
    <property type="nucleotide sequence ID" value="NZ_JANRMI010000003.1"/>
</dbReference>
<feature type="domain" description="HNH nuclease" evidence="2">
    <location>
        <begin position="234"/>
        <end position="291"/>
    </location>
</feature>
<evidence type="ECO:0000259" key="2">
    <source>
        <dbReference type="SMART" id="SM00507"/>
    </source>
</evidence>
<sequence>MDIKLFSNSELMTRFGKLVQTERKITHLVLECIAEIDTRKIYLERAYPSLYEFLVNEFGYSPSSAVRRIESARLLRDVPEMSQKIEAGALNLSQLSKVQQAIRTVQKTEDRKMDAAEKRDLLKKIEYTTQNQTELILAQELSLPIFSEEREKIHRNESVTLTITFTKEQMALLEQVQDMIAHSVPDKKWSAVLSYLAQKEVERRTQTKRKEVQKSFCSPPKEDRSYIRKTIRPNLRKSILGQGKCCEYQDPLTKKICGSTRFLQIDHIQPVWAGGDNSPQNLKVLCQQHNSFKYAKESGLHPLRV</sequence>
<organism evidence="3 4">
    <name type="scientific">Bdellovibrio svalbardensis</name>
    <dbReference type="NCBI Taxonomy" id="2972972"/>
    <lineage>
        <taxon>Bacteria</taxon>
        <taxon>Pseudomonadati</taxon>
        <taxon>Bdellovibrionota</taxon>
        <taxon>Bdellovibrionia</taxon>
        <taxon>Bdellovibrionales</taxon>
        <taxon>Pseudobdellovibrionaceae</taxon>
        <taxon>Bdellovibrio</taxon>
    </lineage>
</organism>
<accession>A0ABT6DIX3</accession>
<keyword evidence="3" id="KW-0255">Endonuclease</keyword>
<dbReference type="EMBL" id="JANRMI010000003">
    <property type="protein sequence ID" value="MDG0816805.1"/>
    <property type="molecule type" value="Genomic_DNA"/>
</dbReference>
<dbReference type="Pfam" id="PF02720">
    <property type="entry name" value="DUF222"/>
    <property type="match status" value="1"/>
</dbReference>
<keyword evidence="3" id="KW-0378">Hydrolase</keyword>
<evidence type="ECO:0000313" key="4">
    <source>
        <dbReference type="Proteomes" id="UP001152321"/>
    </source>
</evidence>
<reference evidence="3" key="1">
    <citation type="submission" date="2022-08" db="EMBL/GenBank/DDBJ databases">
        <title>Novel Bdellovibrio Species Isolated from Svalbard: Designation Bdellovibrio svalbardensis.</title>
        <authorList>
            <person name="Mitchell R.J."/>
            <person name="Choi S.Y."/>
        </authorList>
    </citation>
    <scope>NUCLEOTIDE SEQUENCE</scope>
    <source>
        <strain evidence="3">PAP01</strain>
    </source>
</reference>
<dbReference type="CDD" id="cd00085">
    <property type="entry name" value="HNHc"/>
    <property type="match status" value="1"/>
</dbReference>
<dbReference type="InterPro" id="IPR003615">
    <property type="entry name" value="HNH_nuc"/>
</dbReference>
<dbReference type="Gene3D" id="1.10.30.50">
    <property type="match status" value="1"/>
</dbReference>
<keyword evidence="4" id="KW-1185">Reference proteome</keyword>
<dbReference type="Proteomes" id="UP001152321">
    <property type="component" value="Unassembled WGS sequence"/>
</dbReference>
<dbReference type="GO" id="GO:0004519">
    <property type="term" value="F:endonuclease activity"/>
    <property type="evidence" value="ECO:0007669"/>
    <property type="project" value="UniProtKB-KW"/>
</dbReference>
<dbReference type="InterPro" id="IPR003870">
    <property type="entry name" value="DUF222"/>
</dbReference>
<comment type="caution">
    <text evidence="3">The sequence shown here is derived from an EMBL/GenBank/DDBJ whole genome shotgun (WGS) entry which is preliminary data.</text>
</comment>
<dbReference type="SMART" id="SM00507">
    <property type="entry name" value="HNHc"/>
    <property type="match status" value="1"/>
</dbReference>
<protein>
    <submittedName>
        <fullName evidence="3">HNH endonuclease</fullName>
    </submittedName>
</protein>
<comment type="similarity">
    <text evidence="1">Belongs to the Rv1128c/1148c/1588c/1702c/1945/3466 family.</text>
</comment>
<dbReference type="Pfam" id="PF01844">
    <property type="entry name" value="HNH"/>
    <property type="match status" value="1"/>
</dbReference>
<dbReference type="InterPro" id="IPR002711">
    <property type="entry name" value="HNH"/>
</dbReference>
<keyword evidence="3" id="KW-0540">Nuclease</keyword>
<gene>
    <name evidence="3" type="ORF">NWE73_10545</name>
</gene>
<proteinExistence type="inferred from homology"/>
<evidence type="ECO:0000313" key="3">
    <source>
        <dbReference type="EMBL" id="MDG0816805.1"/>
    </source>
</evidence>
<evidence type="ECO:0000256" key="1">
    <source>
        <dbReference type="ARBA" id="ARBA00023450"/>
    </source>
</evidence>